<dbReference type="InterPro" id="IPR001878">
    <property type="entry name" value="Znf_CCHC"/>
</dbReference>
<dbReference type="InterPro" id="IPR043128">
    <property type="entry name" value="Rev_trsase/Diguanyl_cyclase"/>
</dbReference>
<feature type="region of interest" description="Disordered" evidence="21">
    <location>
        <begin position="342"/>
        <end position="394"/>
    </location>
</feature>
<dbReference type="Gene3D" id="3.30.420.10">
    <property type="entry name" value="Ribonuclease H-like superfamily/Ribonuclease H"/>
    <property type="match status" value="1"/>
</dbReference>
<feature type="domain" description="Chromo" evidence="22">
    <location>
        <begin position="1688"/>
        <end position="1751"/>
    </location>
</feature>
<keyword evidence="11" id="KW-0460">Magnesium</keyword>
<feature type="compositionally biased region" description="Basic and acidic residues" evidence="21">
    <location>
        <begin position="1131"/>
        <end position="1144"/>
    </location>
</feature>
<dbReference type="InterPro" id="IPR016197">
    <property type="entry name" value="Chromo-like_dom_sf"/>
</dbReference>
<dbReference type="Gene3D" id="2.40.70.10">
    <property type="entry name" value="Acid Proteases"/>
    <property type="match status" value="1"/>
</dbReference>
<dbReference type="GO" id="GO:0006508">
    <property type="term" value="P:proteolysis"/>
    <property type="evidence" value="ECO:0007669"/>
    <property type="project" value="UniProtKB-KW"/>
</dbReference>
<dbReference type="SUPFAM" id="SSF56672">
    <property type="entry name" value="DNA/RNA polymerases"/>
    <property type="match status" value="1"/>
</dbReference>
<dbReference type="InterPro" id="IPR041577">
    <property type="entry name" value="RT_RNaseH_2"/>
</dbReference>
<comment type="caution">
    <text evidence="26">The sequence shown here is derived from an EMBL/GenBank/DDBJ whole genome shotgun (WGS) entry which is preliminary data.</text>
</comment>
<dbReference type="PROSITE" id="PS50878">
    <property type="entry name" value="RT_POL"/>
    <property type="match status" value="1"/>
</dbReference>
<accession>A0AAI8VN20</accession>
<evidence type="ECO:0000256" key="11">
    <source>
        <dbReference type="ARBA" id="ARBA00022842"/>
    </source>
</evidence>
<dbReference type="SMART" id="SM00298">
    <property type="entry name" value="CHROMO"/>
    <property type="match status" value="1"/>
</dbReference>
<feature type="domain" description="CCHC-type" evidence="23">
    <location>
        <begin position="398"/>
        <end position="413"/>
    </location>
</feature>
<dbReference type="Gene3D" id="1.10.340.70">
    <property type="match status" value="1"/>
</dbReference>
<dbReference type="GO" id="GO:0003887">
    <property type="term" value="F:DNA-directed DNA polymerase activity"/>
    <property type="evidence" value="ECO:0007669"/>
    <property type="project" value="UniProtKB-KW"/>
</dbReference>
<reference evidence="26" key="1">
    <citation type="submission" date="2023-10" db="EMBL/GenBank/DDBJ databases">
        <authorList>
            <person name="Hackl T."/>
        </authorList>
    </citation>
    <scope>NUCLEOTIDE SEQUENCE</scope>
</reference>
<dbReference type="Pfam" id="PF17921">
    <property type="entry name" value="Integrase_H2C2"/>
    <property type="match status" value="1"/>
</dbReference>
<evidence type="ECO:0000256" key="13">
    <source>
        <dbReference type="ARBA" id="ARBA00022908"/>
    </source>
</evidence>
<evidence type="ECO:0000256" key="7">
    <source>
        <dbReference type="ARBA" id="ARBA00022723"/>
    </source>
</evidence>
<keyword evidence="17" id="KW-0496">Mitochondrion</keyword>
<keyword evidence="10" id="KW-0378">Hydrolase</keyword>
<dbReference type="PROSITE" id="PS50158">
    <property type="entry name" value="ZF_CCHC"/>
    <property type="match status" value="1"/>
</dbReference>
<dbReference type="Gene3D" id="2.40.50.40">
    <property type="match status" value="1"/>
</dbReference>
<feature type="region of interest" description="Disordered" evidence="21">
    <location>
        <begin position="1164"/>
        <end position="1200"/>
    </location>
</feature>
<evidence type="ECO:0000259" key="22">
    <source>
        <dbReference type="PROSITE" id="PS50013"/>
    </source>
</evidence>
<keyword evidence="4" id="KW-0808">Transferase</keyword>
<dbReference type="GO" id="GO:0015074">
    <property type="term" value="P:DNA integration"/>
    <property type="evidence" value="ECO:0007669"/>
    <property type="project" value="UniProtKB-KW"/>
</dbReference>
<dbReference type="PROSITE" id="PS50994">
    <property type="entry name" value="INTEGRASE"/>
    <property type="match status" value="1"/>
</dbReference>
<evidence type="ECO:0000256" key="19">
    <source>
        <dbReference type="ARBA" id="ARBA00023268"/>
    </source>
</evidence>
<keyword evidence="6" id="KW-0540">Nuclease</keyword>
<keyword evidence="12" id="KW-0694">RNA-binding</keyword>
<dbReference type="InterPro" id="IPR001584">
    <property type="entry name" value="Integrase_cat-core"/>
</dbReference>
<dbReference type="GO" id="GO:0008270">
    <property type="term" value="F:zinc ion binding"/>
    <property type="evidence" value="ECO:0007669"/>
    <property type="project" value="UniProtKB-KW"/>
</dbReference>
<protein>
    <submittedName>
        <fullName evidence="26">Uu.00g087730.m01.CDS01</fullName>
    </submittedName>
</protein>
<dbReference type="CDD" id="cd01647">
    <property type="entry name" value="RT_LTR"/>
    <property type="match status" value="1"/>
</dbReference>
<organism evidence="26 27">
    <name type="scientific">Anthostomella pinea</name>
    <dbReference type="NCBI Taxonomy" id="933095"/>
    <lineage>
        <taxon>Eukaryota</taxon>
        <taxon>Fungi</taxon>
        <taxon>Dikarya</taxon>
        <taxon>Ascomycota</taxon>
        <taxon>Pezizomycotina</taxon>
        <taxon>Sordariomycetes</taxon>
        <taxon>Xylariomycetidae</taxon>
        <taxon>Xylariales</taxon>
        <taxon>Xylariaceae</taxon>
        <taxon>Anthostomella</taxon>
    </lineage>
</organism>
<proteinExistence type="predicted"/>
<evidence type="ECO:0000256" key="5">
    <source>
        <dbReference type="ARBA" id="ARBA00022695"/>
    </source>
</evidence>
<sequence length="1753" mass="200705">MSQERPEPPSGADSPEELVAHVTNNPSDWLLYLRHINGYAAALKEENDFSRLADSDHDNSLQSLRSTIAKQEGIIEYQKQQHREDTALLQKEITHLEVEKLRLLDAATPAVHTPRPVPAAIPSPPAEQPADSVPIPTTLVPPVCSGSSYLSEKIPDPKEFDGSRSDLRRFTQQTYGKMTANADRFPTAAARLTYVAGRLTGKAYELILPKTRYGVPEFLDYPEMLAYLENAFGDPDRIQNAQNKLYQLKQRNLDFSTFFSEFQRLALEGEMPEDALTPLLFQGISRELQDMLLHSPTPSRKYRDYANHLQALDNRFRQHQQQVSRNRIVTPARTPASYAAAVVPRQPAAASPNPSPDQPKREWRAPRPASPVANGGEPMDLSSQKRFAPGGRKERGECFRCGSEGHRVAACPEPDTRPSSQLRQFRASYVHRFDSPDPVRSAPKKERRPRTAATVRLSAAAAKGVSVQEETDQRSHLMILPVTLELGSKALPTYAMTDTGAEGKGFIDQSWAASHELPLRKLKRPFGLEVFDGRNAENGMITHYIETRLRTEDHCEEIKLFVTQLAHYPVILGMPWLKKHDPKIGFACHTFTFDSEYCRKHCNTPARPTKIRALHDVPAKARPHNLPPRPAELQHLDIARVSLRACTMYSRKNCQLFTVTINDIDRYLQNASPPEPRDLLPEELKDYADIFSPKEAERLPPHRDYDHDIRLQDGKTPPFGPLYPMSRNELIALKEWLEENLRKGFVRPSLSPAASPVLFVKKADGSLRFCVDYRGLNNISVKDRYPLPLTKESLNNLKGMKYFTKIDIVSAFNNIRMKKGQEYLTAFRTRFGLYESLVMPFGLTGAPATFQRFMNDTLREYLDVFCTAYLDDILIYSRTREEHLNHVRKVLESLRQAGLYAKIQKCEFFKDETTFLGVIVGKNGIRMDPKKIETIQNWQTPSCLTDVQAFIGFSNFYRRFVKDFSKIIAPMVALTRKGMRFHWNPACQTAFDRLKQAFTTAPVLAPFDWGKDIILETDASDYVSAGVLSQYGDDGILRPVAFFSKKHSTTECNYEIYDKELLAIIRCFEEWRPELEGTSSPIKVITDHRNLEYFTTTKLLNRRQARWSEFLSRFNFKIVYRPGKQGAKPDALTRRSEDLPKEGDERLLHQSQVVLKRANLDDFLPIDRKPEDQPVKLPPTPPQTPEVLEPVPAAPEPVPKPARPVKRVRFADPILKLYPITRSQLRGPGAPDHRPQPDLEPPRPALPVERTTPLLPPQIQDLFNQGYATDKELQSIVRALKEKKSRHRKISLAECELSGEHLYYRERLYVPANEGLHAELLRLYHASPVAGHMGRARTYEVLSREYYWPGMLSYVERWVRNCHTCKRTTASREARQGVLRPLPIPQRAWQDISMDFITHLPDSYGYDAILVVVDRLTKMKHFIHCKGTCDSEEVARLYVKYVWKLHGLPRTIVSDRGPQFVSDFWKHLTKRLGITALLSTAYHPETDGQTEIANSFLEQYLRGHVSYLQDDWVRWLPLAKFAINNALNESLKTTPFFANYGYHPRFGFEPALPGRRLAAKDAEEVALKMATVHEYLKSEICIAQARHEEYANRKRRPARRFYVGQKVWLDARNIKTARPQKKLDWKNLGPWEIAKAISPYAYRLKLPASMRIHPVFHVNLLRPDSADPQPGQQQEPPPPIKVNGLQEWTVEEILDSRWDRRGRGGRPNLKYTIKWEGYDEPTESPAAWLENAQEVVNNFHRRYPNKPGPEPPL</sequence>
<dbReference type="InterPro" id="IPR056924">
    <property type="entry name" value="SH3_Tf2-1"/>
</dbReference>
<evidence type="ECO:0000256" key="14">
    <source>
        <dbReference type="ARBA" id="ARBA00022918"/>
    </source>
</evidence>
<keyword evidence="14" id="KW-0695">RNA-directed DNA polymerase</keyword>
<evidence type="ECO:0000256" key="2">
    <source>
        <dbReference type="ARBA" id="ARBA00011353"/>
    </source>
</evidence>
<evidence type="ECO:0000256" key="15">
    <source>
        <dbReference type="ARBA" id="ARBA00022932"/>
    </source>
</evidence>
<feature type="compositionally biased region" description="Basic and acidic residues" evidence="21">
    <location>
        <begin position="1231"/>
        <end position="1241"/>
    </location>
</feature>
<dbReference type="SMART" id="SM00343">
    <property type="entry name" value="ZnF_C2HC"/>
    <property type="match status" value="1"/>
</dbReference>
<dbReference type="PANTHER" id="PTHR37984">
    <property type="entry name" value="PROTEIN CBG26694"/>
    <property type="match status" value="1"/>
</dbReference>
<keyword evidence="5" id="KW-0548">Nucleotidyltransferase</keyword>
<dbReference type="SUPFAM" id="SSF57756">
    <property type="entry name" value="Retrovirus zinc finger-like domains"/>
    <property type="match status" value="1"/>
</dbReference>
<evidence type="ECO:0000256" key="10">
    <source>
        <dbReference type="ARBA" id="ARBA00022801"/>
    </source>
</evidence>
<dbReference type="CDD" id="cd00024">
    <property type="entry name" value="CD_CSD"/>
    <property type="match status" value="1"/>
</dbReference>
<keyword evidence="13" id="KW-0229">DNA integration</keyword>
<dbReference type="InterPro" id="IPR021109">
    <property type="entry name" value="Peptidase_aspartic_dom_sf"/>
</dbReference>
<evidence type="ECO:0000256" key="18">
    <source>
        <dbReference type="ARBA" id="ARBA00023172"/>
    </source>
</evidence>
<evidence type="ECO:0000256" key="17">
    <source>
        <dbReference type="ARBA" id="ARBA00023128"/>
    </source>
</evidence>
<keyword evidence="19" id="KW-0511">Multifunctional enzyme</keyword>
<evidence type="ECO:0000256" key="21">
    <source>
        <dbReference type="SAM" id="MobiDB-lite"/>
    </source>
</evidence>
<dbReference type="InterPro" id="IPR036875">
    <property type="entry name" value="Znf_CCHC_sf"/>
</dbReference>
<gene>
    <name evidence="26" type="ORF">KHLLAP_LOCUS8055</name>
</gene>
<dbReference type="FunFam" id="3.30.420.10:FF:000032">
    <property type="entry name" value="Retrovirus-related Pol polyprotein from transposon 297-like Protein"/>
    <property type="match status" value="1"/>
</dbReference>
<dbReference type="Gene3D" id="3.30.70.270">
    <property type="match status" value="2"/>
</dbReference>
<evidence type="ECO:0000259" key="25">
    <source>
        <dbReference type="PROSITE" id="PS50994"/>
    </source>
</evidence>
<evidence type="ECO:0000256" key="6">
    <source>
        <dbReference type="ARBA" id="ARBA00022722"/>
    </source>
</evidence>
<evidence type="ECO:0000313" key="26">
    <source>
        <dbReference type="EMBL" id="CAJ2507587.1"/>
    </source>
</evidence>
<evidence type="ECO:0000256" key="8">
    <source>
        <dbReference type="ARBA" id="ARBA00022750"/>
    </source>
</evidence>
<feature type="domain" description="Integrase catalytic" evidence="25">
    <location>
        <begin position="1379"/>
        <end position="1543"/>
    </location>
</feature>
<dbReference type="InterPro" id="IPR043502">
    <property type="entry name" value="DNA/RNA_pol_sf"/>
</dbReference>
<evidence type="ECO:0000256" key="16">
    <source>
        <dbReference type="ARBA" id="ARBA00023125"/>
    </source>
</evidence>
<dbReference type="Pfam" id="PF17919">
    <property type="entry name" value="RT_RNaseH_2"/>
    <property type="match status" value="1"/>
</dbReference>
<comment type="subcellular location">
    <subcellularLocation>
        <location evidence="1">Mitochondrion</location>
    </subcellularLocation>
</comment>
<dbReference type="SUPFAM" id="SSF53098">
    <property type="entry name" value="Ribonuclease H-like"/>
    <property type="match status" value="1"/>
</dbReference>
<keyword evidence="3" id="KW-0645">Protease</keyword>
<dbReference type="Pfam" id="PF00665">
    <property type="entry name" value="rve"/>
    <property type="match status" value="1"/>
</dbReference>
<comment type="subunit">
    <text evidence="2">Component of the NuA4 histone acetyltransferase complex.</text>
</comment>
<evidence type="ECO:0000256" key="3">
    <source>
        <dbReference type="ARBA" id="ARBA00022670"/>
    </source>
</evidence>
<dbReference type="GO" id="GO:0004190">
    <property type="term" value="F:aspartic-type endopeptidase activity"/>
    <property type="evidence" value="ECO:0007669"/>
    <property type="project" value="UniProtKB-KW"/>
</dbReference>
<dbReference type="Proteomes" id="UP001295740">
    <property type="component" value="Unassembled WGS sequence"/>
</dbReference>
<dbReference type="Pfam" id="PF00078">
    <property type="entry name" value="RVT_1"/>
    <property type="match status" value="1"/>
</dbReference>
<dbReference type="FunFam" id="3.30.70.270:FF:000063">
    <property type="entry name" value="Zinc knuckle domaincontaining protein"/>
    <property type="match status" value="1"/>
</dbReference>
<dbReference type="PROSITE" id="PS50013">
    <property type="entry name" value="CHROMO_2"/>
    <property type="match status" value="1"/>
</dbReference>
<feature type="region of interest" description="Disordered" evidence="21">
    <location>
        <begin position="1661"/>
        <end position="1682"/>
    </location>
</feature>
<dbReference type="InterPro" id="IPR000953">
    <property type="entry name" value="Chromo/chromo_shadow_dom"/>
</dbReference>
<keyword evidence="18" id="KW-0233">DNA recombination</keyword>
<evidence type="ECO:0000256" key="4">
    <source>
        <dbReference type="ARBA" id="ARBA00022679"/>
    </source>
</evidence>
<dbReference type="InterPro" id="IPR012337">
    <property type="entry name" value="RNaseH-like_sf"/>
</dbReference>
<evidence type="ECO:0000259" key="23">
    <source>
        <dbReference type="PROSITE" id="PS50158"/>
    </source>
</evidence>
<evidence type="ECO:0000313" key="27">
    <source>
        <dbReference type="Proteomes" id="UP001295740"/>
    </source>
</evidence>
<feature type="region of interest" description="Disordered" evidence="21">
    <location>
        <begin position="1125"/>
        <end position="1144"/>
    </location>
</feature>
<dbReference type="GO" id="GO:0003964">
    <property type="term" value="F:RNA-directed DNA polymerase activity"/>
    <property type="evidence" value="ECO:0007669"/>
    <property type="project" value="UniProtKB-KW"/>
</dbReference>
<dbReference type="Pfam" id="PF24626">
    <property type="entry name" value="SH3_Tf2-1"/>
    <property type="match status" value="1"/>
</dbReference>
<keyword evidence="20" id="KW-0863">Zinc-finger</keyword>
<dbReference type="GO" id="GO:0005739">
    <property type="term" value="C:mitochondrion"/>
    <property type="evidence" value="ECO:0007669"/>
    <property type="project" value="UniProtKB-SubCell"/>
</dbReference>
<evidence type="ECO:0000259" key="24">
    <source>
        <dbReference type="PROSITE" id="PS50878"/>
    </source>
</evidence>
<feature type="compositionally biased region" description="Basic and acidic residues" evidence="21">
    <location>
        <begin position="1165"/>
        <end position="1174"/>
    </location>
</feature>
<dbReference type="CDD" id="cd00303">
    <property type="entry name" value="retropepsin_like"/>
    <property type="match status" value="1"/>
</dbReference>
<keyword evidence="7" id="KW-0479">Metal-binding</keyword>
<feature type="region of interest" description="Disordered" evidence="21">
    <location>
        <begin position="1221"/>
        <end position="1254"/>
    </location>
</feature>
<dbReference type="GO" id="GO:0006338">
    <property type="term" value="P:chromatin remodeling"/>
    <property type="evidence" value="ECO:0007669"/>
    <property type="project" value="UniProtKB-ARBA"/>
</dbReference>
<keyword evidence="15" id="KW-0239">DNA-directed DNA polymerase</keyword>
<feature type="domain" description="Reverse transcriptase" evidence="24">
    <location>
        <begin position="741"/>
        <end position="920"/>
    </location>
</feature>
<dbReference type="InterPro" id="IPR041588">
    <property type="entry name" value="Integrase_H2C2"/>
</dbReference>
<dbReference type="GO" id="GO:0006310">
    <property type="term" value="P:DNA recombination"/>
    <property type="evidence" value="ECO:0007669"/>
    <property type="project" value="UniProtKB-KW"/>
</dbReference>
<dbReference type="GO" id="GO:0005634">
    <property type="term" value="C:nucleus"/>
    <property type="evidence" value="ECO:0007669"/>
    <property type="project" value="UniProtKB-ARBA"/>
</dbReference>
<keyword evidence="16" id="KW-0238">DNA-binding</keyword>
<keyword evidence="27" id="KW-1185">Reference proteome</keyword>
<evidence type="ECO:0000256" key="1">
    <source>
        <dbReference type="ARBA" id="ARBA00004173"/>
    </source>
</evidence>
<dbReference type="Gene3D" id="3.10.10.10">
    <property type="entry name" value="HIV Type 1 Reverse Transcriptase, subunit A, domain 1"/>
    <property type="match status" value="1"/>
</dbReference>
<dbReference type="InterPro" id="IPR036397">
    <property type="entry name" value="RNaseH_sf"/>
</dbReference>
<name>A0AAI8VN20_9PEZI</name>
<dbReference type="GO" id="GO:0003677">
    <property type="term" value="F:DNA binding"/>
    <property type="evidence" value="ECO:0007669"/>
    <property type="project" value="UniProtKB-KW"/>
</dbReference>
<dbReference type="SUPFAM" id="SSF54160">
    <property type="entry name" value="Chromo domain-like"/>
    <property type="match status" value="1"/>
</dbReference>
<dbReference type="PANTHER" id="PTHR37984:SF5">
    <property type="entry name" value="PROTEIN NYNRIN-LIKE"/>
    <property type="match status" value="1"/>
</dbReference>
<dbReference type="EMBL" id="CAUWAG010000010">
    <property type="protein sequence ID" value="CAJ2507587.1"/>
    <property type="molecule type" value="Genomic_DNA"/>
</dbReference>
<dbReference type="InterPro" id="IPR000477">
    <property type="entry name" value="RT_dom"/>
</dbReference>
<keyword evidence="9" id="KW-0255">Endonuclease</keyword>
<dbReference type="CDD" id="cd09274">
    <property type="entry name" value="RNase_HI_RT_Ty3"/>
    <property type="match status" value="1"/>
</dbReference>
<evidence type="ECO:0000256" key="20">
    <source>
        <dbReference type="PROSITE-ProRule" id="PRU00047"/>
    </source>
</evidence>
<dbReference type="InterPro" id="IPR050951">
    <property type="entry name" value="Retrovirus_Pol_polyprotein"/>
</dbReference>
<keyword evidence="8" id="KW-0064">Aspartyl protease</keyword>
<dbReference type="FunFam" id="1.10.340.70:FF:000001">
    <property type="entry name" value="Retrovirus-related Pol polyprotein from transposon gypsy-like Protein"/>
    <property type="match status" value="1"/>
</dbReference>
<dbReference type="GO" id="GO:0003723">
    <property type="term" value="F:RNA binding"/>
    <property type="evidence" value="ECO:0007669"/>
    <property type="project" value="UniProtKB-KW"/>
</dbReference>
<evidence type="ECO:0000256" key="9">
    <source>
        <dbReference type="ARBA" id="ARBA00022759"/>
    </source>
</evidence>
<keyword evidence="20" id="KW-0862">Zinc</keyword>
<dbReference type="GO" id="GO:0004519">
    <property type="term" value="F:endonuclease activity"/>
    <property type="evidence" value="ECO:0007669"/>
    <property type="project" value="UniProtKB-KW"/>
</dbReference>
<evidence type="ECO:0000256" key="12">
    <source>
        <dbReference type="ARBA" id="ARBA00022884"/>
    </source>
</evidence>